<evidence type="ECO:0000313" key="2">
    <source>
        <dbReference type="Proteomes" id="UP000716291"/>
    </source>
</evidence>
<accession>A0A9P6WV15</accession>
<name>A0A9P6WV15_RHIOR</name>
<protein>
    <submittedName>
        <fullName evidence="1">Uncharacterized protein</fullName>
    </submittedName>
</protein>
<comment type="caution">
    <text evidence="1">The sequence shown here is derived from an EMBL/GenBank/DDBJ whole genome shotgun (WGS) entry which is preliminary data.</text>
</comment>
<evidence type="ECO:0000313" key="1">
    <source>
        <dbReference type="EMBL" id="KAG1290312.1"/>
    </source>
</evidence>
<dbReference type="EMBL" id="JAANQT010006807">
    <property type="protein sequence ID" value="KAG1290312.1"/>
    <property type="molecule type" value="Genomic_DNA"/>
</dbReference>
<proteinExistence type="predicted"/>
<dbReference type="OrthoDB" id="10274581at2759"/>
<sequence length="140" mass="15690">MATTGELDVIRLETLSNKYNNTGLTSAAASLLSTHRTDTTRSTNRSYRFGQNLFIQWALQHQVSLTDFTATDLHHHRNYQLTTLKTIRSSVLHLHRQPASLRSDPLTLELIQSIAASAPPIPIHRPQVDISDVSIIHNSI</sequence>
<gene>
    <name evidence="1" type="ORF">G6F64_013933</name>
</gene>
<keyword evidence="2" id="KW-1185">Reference proteome</keyword>
<dbReference type="AlphaFoldDB" id="A0A9P6WV15"/>
<reference evidence="1" key="1">
    <citation type="journal article" date="2020" name="Microb. Genom.">
        <title>Genetic diversity of clinical and environmental Mucorales isolates obtained from an investigation of mucormycosis cases among solid organ transplant recipients.</title>
        <authorList>
            <person name="Nguyen M.H."/>
            <person name="Kaul D."/>
            <person name="Muto C."/>
            <person name="Cheng S.J."/>
            <person name="Richter R.A."/>
            <person name="Bruno V.M."/>
            <person name="Liu G."/>
            <person name="Beyhan S."/>
            <person name="Sundermann A.J."/>
            <person name="Mounaud S."/>
            <person name="Pasculle A.W."/>
            <person name="Nierman W.C."/>
            <person name="Driscoll E."/>
            <person name="Cumbie R."/>
            <person name="Clancy C.J."/>
            <person name="Dupont C.L."/>
        </authorList>
    </citation>
    <scope>NUCLEOTIDE SEQUENCE</scope>
    <source>
        <strain evidence="1">GL11</strain>
    </source>
</reference>
<dbReference type="SUPFAM" id="SSF47823">
    <property type="entry name" value="lambda integrase-like, N-terminal domain"/>
    <property type="match status" value="1"/>
</dbReference>
<dbReference type="Proteomes" id="UP000716291">
    <property type="component" value="Unassembled WGS sequence"/>
</dbReference>
<organism evidence="1 2">
    <name type="scientific">Rhizopus oryzae</name>
    <name type="common">Mucormycosis agent</name>
    <name type="synonym">Rhizopus arrhizus var. delemar</name>
    <dbReference type="NCBI Taxonomy" id="64495"/>
    <lineage>
        <taxon>Eukaryota</taxon>
        <taxon>Fungi</taxon>
        <taxon>Fungi incertae sedis</taxon>
        <taxon>Mucoromycota</taxon>
        <taxon>Mucoromycotina</taxon>
        <taxon>Mucoromycetes</taxon>
        <taxon>Mucorales</taxon>
        <taxon>Mucorineae</taxon>
        <taxon>Rhizopodaceae</taxon>
        <taxon>Rhizopus</taxon>
    </lineage>
</organism>